<keyword evidence="3" id="KW-1185">Reference proteome</keyword>
<organism evidence="2 3">
    <name type="scientific">Gymnopilus dilepis</name>
    <dbReference type="NCBI Taxonomy" id="231916"/>
    <lineage>
        <taxon>Eukaryota</taxon>
        <taxon>Fungi</taxon>
        <taxon>Dikarya</taxon>
        <taxon>Basidiomycota</taxon>
        <taxon>Agaricomycotina</taxon>
        <taxon>Agaricomycetes</taxon>
        <taxon>Agaricomycetidae</taxon>
        <taxon>Agaricales</taxon>
        <taxon>Agaricineae</taxon>
        <taxon>Hymenogastraceae</taxon>
        <taxon>Gymnopilus</taxon>
    </lineage>
</organism>
<keyword evidence="1" id="KW-0812">Transmembrane</keyword>
<dbReference type="Proteomes" id="UP000284706">
    <property type="component" value="Unassembled WGS sequence"/>
</dbReference>
<evidence type="ECO:0000256" key="1">
    <source>
        <dbReference type="SAM" id="Phobius"/>
    </source>
</evidence>
<proteinExistence type="predicted"/>
<gene>
    <name evidence="2" type="ORF">CVT26_009780</name>
</gene>
<sequence>MLSKKFSQKTLIILLSLHGMAILVSALRIYIRTCLRRIPFWIEDGVFGLTFSLNLAVFALVIRTYLTGPNPFILPSVYIATLNLYFAILWLTRASFVLSIGRPWRNDVRFRLFKYSTLGLIAMAPTYCTIINVTCEKKELAVEGITFCSLPEALIIVALVVDVLVEAAIFCLAYWSFTNCSIDTASKYMLIIAFGSNGLTLISSCVCWAFLLSWSYNDPPMIMSFVNVIAIVSTCICSFPIILTAVFRRLFPRRSGSTDSNSEEEIRSPPAILFARAMGSEMSLSAGTYSARNGMDPVKK</sequence>
<name>A0A409YIY3_9AGAR</name>
<feature type="transmembrane region" description="Helical" evidence="1">
    <location>
        <begin position="12"/>
        <end position="31"/>
    </location>
</feature>
<protein>
    <recommendedName>
        <fullName evidence="4">G-protein coupled receptors family 3 profile domain-containing protein</fullName>
    </recommendedName>
</protein>
<evidence type="ECO:0000313" key="3">
    <source>
        <dbReference type="Proteomes" id="UP000284706"/>
    </source>
</evidence>
<accession>A0A409YIY3</accession>
<dbReference type="OrthoDB" id="3108950at2759"/>
<dbReference type="AlphaFoldDB" id="A0A409YIY3"/>
<keyword evidence="1" id="KW-0472">Membrane</keyword>
<feature type="transmembrane region" description="Helical" evidence="1">
    <location>
        <begin position="72"/>
        <end position="91"/>
    </location>
</feature>
<feature type="transmembrane region" description="Helical" evidence="1">
    <location>
        <begin position="153"/>
        <end position="177"/>
    </location>
</feature>
<reference evidence="2 3" key="1">
    <citation type="journal article" date="2018" name="Evol. Lett.">
        <title>Horizontal gene cluster transfer increased hallucinogenic mushroom diversity.</title>
        <authorList>
            <person name="Reynolds H.T."/>
            <person name="Vijayakumar V."/>
            <person name="Gluck-Thaler E."/>
            <person name="Korotkin H.B."/>
            <person name="Matheny P.B."/>
            <person name="Slot J.C."/>
        </authorList>
    </citation>
    <scope>NUCLEOTIDE SEQUENCE [LARGE SCALE GENOMIC DNA]</scope>
    <source>
        <strain evidence="2 3">SRW20</strain>
    </source>
</reference>
<evidence type="ECO:0000313" key="2">
    <source>
        <dbReference type="EMBL" id="PPR02925.1"/>
    </source>
</evidence>
<feature type="transmembrane region" description="Helical" evidence="1">
    <location>
        <begin position="222"/>
        <end position="247"/>
    </location>
</feature>
<dbReference type="EMBL" id="NHYE01000801">
    <property type="protein sequence ID" value="PPR02925.1"/>
    <property type="molecule type" value="Genomic_DNA"/>
</dbReference>
<feature type="transmembrane region" description="Helical" evidence="1">
    <location>
        <begin position="189"/>
        <end position="216"/>
    </location>
</feature>
<dbReference type="InParanoid" id="A0A409YIY3"/>
<evidence type="ECO:0008006" key="4">
    <source>
        <dbReference type="Google" id="ProtNLM"/>
    </source>
</evidence>
<keyword evidence="1" id="KW-1133">Transmembrane helix</keyword>
<feature type="transmembrane region" description="Helical" evidence="1">
    <location>
        <begin position="46"/>
        <end position="66"/>
    </location>
</feature>
<feature type="transmembrane region" description="Helical" evidence="1">
    <location>
        <begin position="112"/>
        <end position="133"/>
    </location>
</feature>
<comment type="caution">
    <text evidence="2">The sequence shown here is derived from an EMBL/GenBank/DDBJ whole genome shotgun (WGS) entry which is preliminary data.</text>
</comment>